<dbReference type="PANTHER" id="PTHR38588:SF1">
    <property type="entry name" value="BLL0334 PROTEIN"/>
    <property type="match status" value="1"/>
</dbReference>
<dbReference type="Gene3D" id="3.30.530.20">
    <property type="match status" value="1"/>
</dbReference>
<accession>A0A328VLI2</accession>
<dbReference type="RefSeq" id="WP_112433541.1">
    <property type="nucleotide sequence ID" value="NZ_MCIF01000002.1"/>
</dbReference>
<organism evidence="1 2">
    <name type="scientific">Thermogemmatispora tikiterensis</name>
    <dbReference type="NCBI Taxonomy" id="1825093"/>
    <lineage>
        <taxon>Bacteria</taxon>
        <taxon>Bacillati</taxon>
        <taxon>Chloroflexota</taxon>
        <taxon>Ktedonobacteria</taxon>
        <taxon>Thermogemmatisporales</taxon>
        <taxon>Thermogemmatisporaceae</taxon>
        <taxon>Thermogemmatispora</taxon>
    </lineage>
</organism>
<protein>
    <recommendedName>
        <fullName evidence="3">Carbon monoxide dehydrogenase</fullName>
    </recommendedName>
</protein>
<evidence type="ECO:0000313" key="1">
    <source>
        <dbReference type="EMBL" id="RAQ98337.1"/>
    </source>
</evidence>
<dbReference type="EMBL" id="MCIF01000002">
    <property type="protein sequence ID" value="RAQ98337.1"/>
    <property type="molecule type" value="Genomic_DNA"/>
</dbReference>
<dbReference type="AlphaFoldDB" id="A0A328VLI2"/>
<sequence length="145" mass="15478">MKFNGTYKFHAPSQRVFEAILNPAVLKQCIPGCEAVEYADENHLKVTLSLPVPGLKGTYTALLNIVQRQAPNLLVLQLQRQGRGGSIDATAQITLADEPDGALLSYDANAEMSGPIAVANNPVGQGVAKNSLSTFFKNLEKVLAA</sequence>
<proteinExistence type="predicted"/>
<evidence type="ECO:0000313" key="2">
    <source>
        <dbReference type="Proteomes" id="UP000248706"/>
    </source>
</evidence>
<keyword evidence="2" id="KW-1185">Reference proteome</keyword>
<dbReference type="Proteomes" id="UP000248706">
    <property type="component" value="Unassembled WGS sequence"/>
</dbReference>
<evidence type="ECO:0008006" key="3">
    <source>
        <dbReference type="Google" id="ProtNLM"/>
    </source>
</evidence>
<name>A0A328VLI2_9CHLR</name>
<reference evidence="1 2" key="1">
    <citation type="submission" date="2016-08" db="EMBL/GenBank/DDBJ databases">
        <title>Analysis of Carbohydrate Active Enzymes in Thermogemmatispora T81 Reveals Carbohydrate Degradation Ability.</title>
        <authorList>
            <person name="Tomazini A."/>
            <person name="Lal S."/>
            <person name="Stott M."/>
            <person name="Henrissat B."/>
            <person name="Polikarpov I."/>
            <person name="Sparling R."/>
            <person name="Levin D.B."/>
        </authorList>
    </citation>
    <scope>NUCLEOTIDE SEQUENCE [LARGE SCALE GENOMIC DNA]</scope>
    <source>
        <strain evidence="1 2">T81</strain>
    </source>
</reference>
<dbReference type="SUPFAM" id="SSF55961">
    <property type="entry name" value="Bet v1-like"/>
    <property type="match status" value="1"/>
</dbReference>
<dbReference type="Pfam" id="PF06240">
    <property type="entry name" value="COXG"/>
    <property type="match status" value="1"/>
</dbReference>
<dbReference type="InterPro" id="IPR023393">
    <property type="entry name" value="START-like_dom_sf"/>
</dbReference>
<dbReference type="InterPro" id="IPR010419">
    <property type="entry name" value="CO_DH_gsu"/>
</dbReference>
<gene>
    <name evidence="1" type="ORF">A4R35_22545</name>
</gene>
<dbReference type="OrthoDB" id="9787428at2"/>
<dbReference type="PANTHER" id="PTHR38588">
    <property type="entry name" value="BLL0334 PROTEIN"/>
    <property type="match status" value="1"/>
</dbReference>
<dbReference type="CDD" id="cd05018">
    <property type="entry name" value="CoxG"/>
    <property type="match status" value="1"/>
</dbReference>
<comment type="caution">
    <text evidence="1">The sequence shown here is derived from an EMBL/GenBank/DDBJ whole genome shotgun (WGS) entry which is preliminary data.</text>
</comment>